<keyword evidence="10" id="KW-1185">Reference proteome</keyword>
<evidence type="ECO:0000259" key="8">
    <source>
        <dbReference type="Pfam" id="PF13396"/>
    </source>
</evidence>
<evidence type="ECO:0000256" key="1">
    <source>
        <dbReference type="ARBA" id="ARBA00004651"/>
    </source>
</evidence>
<comment type="caution">
    <text evidence="9">The sequence shown here is derived from an EMBL/GenBank/DDBJ whole genome shotgun (WGS) entry which is preliminary data.</text>
</comment>
<dbReference type="Proteomes" id="UP000239415">
    <property type="component" value="Unassembled WGS sequence"/>
</dbReference>
<dbReference type="GO" id="GO:0005886">
    <property type="term" value="C:plasma membrane"/>
    <property type="evidence" value="ECO:0007669"/>
    <property type="project" value="UniProtKB-SubCell"/>
</dbReference>
<keyword evidence="3 7" id="KW-0812">Transmembrane</keyword>
<dbReference type="EMBL" id="PVMZ01000018">
    <property type="protein sequence ID" value="PRX16897.1"/>
    <property type="molecule type" value="Genomic_DNA"/>
</dbReference>
<keyword evidence="2" id="KW-1003">Cell membrane</keyword>
<reference evidence="9 10" key="1">
    <citation type="submission" date="2018-03" db="EMBL/GenBank/DDBJ databases">
        <title>Genomic Encyclopedia of Archaeal and Bacterial Type Strains, Phase II (KMG-II): from individual species to whole genera.</title>
        <authorList>
            <person name="Goeker M."/>
        </authorList>
    </citation>
    <scope>NUCLEOTIDE SEQUENCE [LARGE SCALE GENOMIC DNA]</scope>
    <source>
        <strain evidence="9 10">DSM 43146</strain>
    </source>
</reference>
<organism evidence="9 10">
    <name type="scientific">Actinoplanes italicus</name>
    <dbReference type="NCBI Taxonomy" id="113567"/>
    <lineage>
        <taxon>Bacteria</taxon>
        <taxon>Bacillati</taxon>
        <taxon>Actinomycetota</taxon>
        <taxon>Actinomycetes</taxon>
        <taxon>Micromonosporales</taxon>
        <taxon>Micromonosporaceae</taxon>
        <taxon>Actinoplanes</taxon>
    </lineage>
</organism>
<evidence type="ECO:0000256" key="3">
    <source>
        <dbReference type="ARBA" id="ARBA00022692"/>
    </source>
</evidence>
<evidence type="ECO:0000256" key="2">
    <source>
        <dbReference type="ARBA" id="ARBA00022475"/>
    </source>
</evidence>
<evidence type="ECO:0000256" key="4">
    <source>
        <dbReference type="ARBA" id="ARBA00022989"/>
    </source>
</evidence>
<evidence type="ECO:0000313" key="10">
    <source>
        <dbReference type="Proteomes" id="UP000239415"/>
    </source>
</evidence>
<keyword evidence="4 7" id="KW-1133">Transmembrane helix</keyword>
<accession>A0A2T0K253</accession>
<sequence>MGSRRGRSSVIISGVIRLYSLFALIDLVLIIAALISCLSAEEHEIRALPRIVWVILILLFSPIGPIAWFVAGRPARPIKLSNGQVWQPGGGFPENQRPRPTAPDDDPEFLRGIADRQKKEDDDMMRKWEADLRRREEDLRRREDGEKE</sequence>
<feature type="transmembrane region" description="Helical" evidence="7">
    <location>
        <begin position="51"/>
        <end position="71"/>
    </location>
</feature>
<name>A0A2T0K253_9ACTN</name>
<comment type="subcellular location">
    <subcellularLocation>
        <location evidence="1">Cell membrane</location>
        <topology evidence="1">Multi-pass membrane protein</topology>
    </subcellularLocation>
</comment>
<keyword evidence="5 7" id="KW-0472">Membrane</keyword>
<dbReference type="Pfam" id="PF13396">
    <property type="entry name" value="PLDc_N"/>
    <property type="match status" value="1"/>
</dbReference>
<feature type="transmembrane region" description="Helical" evidence="7">
    <location>
        <begin position="21"/>
        <end position="39"/>
    </location>
</feature>
<feature type="domain" description="Cardiolipin synthase N-terminal" evidence="8">
    <location>
        <begin position="28"/>
        <end position="73"/>
    </location>
</feature>
<feature type="region of interest" description="Disordered" evidence="6">
    <location>
        <begin position="84"/>
        <end position="109"/>
    </location>
</feature>
<dbReference type="InterPro" id="IPR027379">
    <property type="entry name" value="CLS_N"/>
</dbReference>
<gene>
    <name evidence="9" type="ORF">CLV67_118228</name>
</gene>
<evidence type="ECO:0000256" key="5">
    <source>
        <dbReference type="ARBA" id="ARBA00023136"/>
    </source>
</evidence>
<protein>
    <submittedName>
        <fullName evidence="9">Phospholipase D-like protein</fullName>
    </submittedName>
</protein>
<proteinExistence type="predicted"/>
<evidence type="ECO:0000256" key="6">
    <source>
        <dbReference type="SAM" id="MobiDB-lite"/>
    </source>
</evidence>
<evidence type="ECO:0000256" key="7">
    <source>
        <dbReference type="SAM" id="Phobius"/>
    </source>
</evidence>
<evidence type="ECO:0000313" key="9">
    <source>
        <dbReference type="EMBL" id="PRX16897.1"/>
    </source>
</evidence>
<dbReference type="AlphaFoldDB" id="A0A2T0K253"/>